<reference evidence="2" key="1">
    <citation type="journal article" date="2018" name="DNA Res.">
        <title>Multiple hybrid de novo genome assembly of finger millet, an orphan allotetraploid crop.</title>
        <authorList>
            <person name="Hatakeyama M."/>
            <person name="Aluri S."/>
            <person name="Balachadran M.T."/>
            <person name="Sivarajan S.R."/>
            <person name="Patrignani A."/>
            <person name="Gruter S."/>
            <person name="Poveda L."/>
            <person name="Shimizu-Inatsugi R."/>
            <person name="Baeten J."/>
            <person name="Francoijs K.J."/>
            <person name="Nataraja K.N."/>
            <person name="Reddy Y.A.N."/>
            <person name="Phadnis S."/>
            <person name="Ravikumar R.L."/>
            <person name="Schlapbach R."/>
            <person name="Sreeman S.M."/>
            <person name="Shimizu K.K."/>
        </authorList>
    </citation>
    <scope>NUCLEOTIDE SEQUENCE</scope>
</reference>
<comment type="caution">
    <text evidence="2">The sequence shown here is derived from an EMBL/GenBank/DDBJ whole genome shotgun (WGS) entry which is preliminary data.</text>
</comment>
<name>A0AAV5DJS3_ELECO</name>
<feature type="compositionally biased region" description="Polar residues" evidence="1">
    <location>
        <begin position="44"/>
        <end position="54"/>
    </location>
</feature>
<dbReference type="AlphaFoldDB" id="A0AAV5DJS3"/>
<organism evidence="2 3">
    <name type="scientific">Eleusine coracana subsp. coracana</name>
    <dbReference type="NCBI Taxonomy" id="191504"/>
    <lineage>
        <taxon>Eukaryota</taxon>
        <taxon>Viridiplantae</taxon>
        <taxon>Streptophyta</taxon>
        <taxon>Embryophyta</taxon>
        <taxon>Tracheophyta</taxon>
        <taxon>Spermatophyta</taxon>
        <taxon>Magnoliopsida</taxon>
        <taxon>Liliopsida</taxon>
        <taxon>Poales</taxon>
        <taxon>Poaceae</taxon>
        <taxon>PACMAD clade</taxon>
        <taxon>Chloridoideae</taxon>
        <taxon>Cynodonteae</taxon>
        <taxon>Eleusininae</taxon>
        <taxon>Eleusine</taxon>
    </lineage>
</organism>
<protein>
    <submittedName>
        <fullName evidence="2">Uncharacterized protein</fullName>
    </submittedName>
</protein>
<sequence>MQARQPYQGGRSRRPDHVSYTRSMASASQQSTMSPHQAGDAKSSRITTCSTSSPARMASGAADLRATWRMMVEQQPRMVD</sequence>
<feature type="compositionally biased region" description="Low complexity" evidence="1">
    <location>
        <begin position="21"/>
        <end position="34"/>
    </location>
</feature>
<keyword evidence="3" id="KW-1185">Reference proteome</keyword>
<evidence type="ECO:0000256" key="1">
    <source>
        <dbReference type="SAM" id="MobiDB-lite"/>
    </source>
</evidence>
<feature type="region of interest" description="Disordered" evidence="1">
    <location>
        <begin position="1"/>
        <end position="60"/>
    </location>
</feature>
<gene>
    <name evidence="2" type="primary">ga28450</name>
    <name evidence="2" type="ORF">PR202_ga28450</name>
</gene>
<evidence type="ECO:0000313" key="2">
    <source>
        <dbReference type="EMBL" id="GJN10362.1"/>
    </source>
</evidence>
<accession>A0AAV5DJS3</accession>
<evidence type="ECO:0000313" key="3">
    <source>
        <dbReference type="Proteomes" id="UP001054889"/>
    </source>
</evidence>
<proteinExistence type="predicted"/>
<dbReference type="EMBL" id="BQKI01000017">
    <property type="protein sequence ID" value="GJN10362.1"/>
    <property type="molecule type" value="Genomic_DNA"/>
</dbReference>
<reference evidence="2" key="2">
    <citation type="submission" date="2021-12" db="EMBL/GenBank/DDBJ databases">
        <title>Resequencing data analysis of finger millet.</title>
        <authorList>
            <person name="Hatakeyama M."/>
            <person name="Aluri S."/>
            <person name="Balachadran M.T."/>
            <person name="Sivarajan S.R."/>
            <person name="Poveda L."/>
            <person name="Shimizu-Inatsugi R."/>
            <person name="Schlapbach R."/>
            <person name="Sreeman S.M."/>
            <person name="Shimizu K.K."/>
        </authorList>
    </citation>
    <scope>NUCLEOTIDE SEQUENCE</scope>
</reference>
<dbReference type="Proteomes" id="UP001054889">
    <property type="component" value="Unassembled WGS sequence"/>
</dbReference>